<dbReference type="GO" id="GO:0097367">
    <property type="term" value="F:carbohydrate derivative binding"/>
    <property type="evidence" value="ECO:0007669"/>
    <property type="project" value="InterPro"/>
</dbReference>
<dbReference type="GO" id="GO:1901135">
    <property type="term" value="P:carbohydrate derivative metabolic process"/>
    <property type="evidence" value="ECO:0007669"/>
    <property type="project" value="InterPro"/>
</dbReference>
<dbReference type="EMBL" id="MEUG01000001">
    <property type="protein sequence ID" value="OGC28924.1"/>
    <property type="molecule type" value="Genomic_DNA"/>
</dbReference>
<dbReference type="CDD" id="cd05637">
    <property type="entry name" value="SIS_PGI_PMI_2"/>
    <property type="match status" value="1"/>
</dbReference>
<dbReference type="Pfam" id="PF10432">
    <property type="entry name" value="bact-PGI_C"/>
    <property type="match status" value="1"/>
</dbReference>
<dbReference type="InterPro" id="IPR046348">
    <property type="entry name" value="SIS_dom_sf"/>
</dbReference>
<keyword evidence="2 4" id="KW-0413">Isomerase</keyword>
<protein>
    <submittedName>
        <fullName evidence="4">Bifunctional phosphoglucose/phosphomannose isomerase</fullName>
    </submittedName>
</protein>
<evidence type="ECO:0000313" key="5">
    <source>
        <dbReference type="Proteomes" id="UP000178602"/>
    </source>
</evidence>
<dbReference type="Gene3D" id="3.40.50.10490">
    <property type="entry name" value="Glucose-6-phosphate isomerase like protein, domain 1"/>
    <property type="match status" value="2"/>
</dbReference>
<dbReference type="AlphaFoldDB" id="A0A1F4T898"/>
<name>A0A1F4T898_UNCSA</name>
<dbReference type="PROSITE" id="PS51464">
    <property type="entry name" value="SIS"/>
    <property type="match status" value="1"/>
</dbReference>
<comment type="caution">
    <text evidence="4">The sequence shown here is derived from an EMBL/GenBank/DDBJ whole genome shotgun (WGS) entry which is preliminary data.</text>
</comment>
<comment type="similarity">
    <text evidence="1">Belongs to the PGI/PMI family.</text>
</comment>
<dbReference type="NCBIfam" id="NF006423">
    <property type="entry name" value="PRK08674.1-2"/>
    <property type="match status" value="1"/>
</dbReference>
<sequence>MLDSVEKIADGDKGKMLSAVLQTPEMIETALRFPLIGSLDQGDKTKLVVIAGMGGSGISGEILADAFPLACPVIVAKKYSLPDYVTEETKVVAVSYSGETEETLSVVRQAEARGAKIICVTSGGKLKELASKNNWPLVLIPTGFQPRAALMYLFIPLLQVLSKLGVIEAQEAEIVKSLPLLKKLRDEYAPACPVRGNQAKQLAKKVAGRIPVIIGSSGTTGAIATRFKNQFNENSKLPACASVFPEVSHNETASYFAMPRDKYNFALIILRDEADNERIKKRIEITKSLLSQQFGGISEFASQGKSRFARLASLILLADFASVYAAIIQGVDPTAIEAITRLKREMSR</sequence>
<dbReference type="GO" id="GO:0004476">
    <property type="term" value="F:mannose-6-phosphate isomerase activity"/>
    <property type="evidence" value="ECO:0007669"/>
    <property type="project" value="InterPro"/>
</dbReference>
<dbReference type="InterPro" id="IPR035484">
    <property type="entry name" value="SIS_PGI/PMI_1"/>
</dbReference>
<dbReference type="Pfam" id="PF01380">
    <property type="entry name" value="SIS"/>
    <property type="match status" value="1"/>
</dbReference>
<organism evidence="4 5">
    <name type="scientific">candidate division WOR-1 bacterium RIFOXYC12_FULL_54_18</name>
    <dbReference type="NCBI Taxonomy" id="1802584"/>
    <lineage>
        <taxon>Bacteria</taxon>
        <taxon>Bacillati</taxon>
        <taxon>Saganbacteria</taxon>
    </lineage>
</organism>
<dbReference type="InterPro" id="IPR001347">
    <property type="entry name" value="SIS_dom"/>
</dbReference>
<evidence type="ECO:0000256" key="1">
    <source>
        <dbReference type="ARBA" id="ARBA00010523"/>
    </source>
</evidence>
<dbReference type="GO" id="GO:0005975">
    <property type="term" value="P:carbohydrate metabolic process"/>
    <property type="evidence" value="ECO:0007669"/>
    <property type="project" value="InterPro"/>
</dbReference>
<accession>A0A1F4T898</accession>
<dbReference type="NCBIfam" id="NF006426">
    <property type="entry name" value="PRK08674.1-6"/>
    <property type="match status" value="1"/>
</dbReference>
<dbReference type="SUPFAM" id="SSF53697">
    <property type="entry name" value="SIS domain"/>
    <property type="match status" value="1"/>
</dbReference>
<gene>
    <name evidence="4" type="ORF">A3K49_05385</name>
</gene>
<evidence type="ECO:0000259" key="3">
    <source>
        <dbReference type="PROSITE" id="PS51464"/>
    </source>
</evidence>
<evidence type="ECO:0000313" key="4">
    <source>
        <dbReference type="EMBL" id="OGC28924.1"/>
    </source>
</evidence>
<dbReference type="GO" id="GO:0004347">
    <property type="term" value="F:glucose-6-phosphate isomerase activity"/>
    <property type="evidence" value="ECO:0007669"/>
    <property type="project" value="InterPro"/>
</dbReference>
<dbReference type="NCBIfam" id="TIGR02128">
    <property type="entry name" value="G6PI_arch"/>
    <property type="match status" value="1"/>
</dbReference>
<dbReference type="InterPro" id="IPR019490">
    <property type="entry name" value="Glu6P/Mann6P_isomerase_C"/>
</dbReference>
<proteinExistence type="inferred from homology"/>
<dbReference type="Proteomes" id="UP000178602">
    <property type="component" value="Unassembled WGS sequence"/>
</dbReference>
<evidence type="ECO:0000256" key="2">
    <source>
        <dbReference type="ARBA" id="ARBA00023235"/>
    </source>
</evidence>
<feature type="domain" description="SIS" evidence="3">
    <location>
        <begin position="35"/>
        <end position="177"/>
    </location>
</feature>
<dbReference type="CDD" id="cd05017">
    <property type="entry name" value="SIS_PGI_PMI_1"/>
    <property type="match status" value="1"/>
</dbReference>
<reference evidence="4 5" key="1">
    <citation type="journal article" date="2016" name="Nat. Commun.">
        <title>Thousands of microbial genomes shed light on interconnected biogeochemical processes in an aquifer system.</title>
        <authorList>
            <person name="Anantharaman K."/>
            <person name="Brown C.T."/>
            <person name="Hug L.A."/>
            <person name="Sharon I."/>
            <person name="Castelle C.J."/>
            <person name="Probst A.J."/>
            <person name="Thomas B.C."/>
            <person name="Singh A."/>
            <person name="Wilkins M.J."/>
            <person name="Karaoz U."/>
            <person name="Brodie E.L."/>
            <person name="Williams K.H."/>
            <person name="Hubbard S.S."/>
            <person name="Banfield J.F."/>
        </authorList>
    </citation>
    <scope>NUCLEOTIDE SEQUENCE [LARGE SCALE GENOMIC DNA]</scope>
</reference>